<dbReference type="GO" id="GO:0003729">
    <property type="term" value="F:mRNA binding"/>
    <property type="evidence" value="ECO:0007669"/>
    <property type="project" value="TreeGrafter"/>
</dbReference>
<dbReference type="EMBL" id="JAUIQD010000007">
    <property type="protein sequence ID" value="KAK3344197.1"/>
    <property type="molecule type" value="Genomic_DNA"/>
</dbReference>
<feature type="compositionally biased region" description="Low complexity" evidence="1">
    <location>
        <begin position="1027"/>
        <end position="1039"/>
    </location>
</feature>
<feature type="compositionally biased region" description="Low complexity" evidence="1">
    <location>
        <begin position="420"/>
        <end position="433"/>
    </location>
</feature>
<protein>
    <recommendedName>
        <fullName evidence="2">LsmAD domain-containing protein</fullName>
    </recommendedName>
</protein>
<reference evidence="3" key="1">
    <citation type="journal article" date="2023" name="Mol. Phylogenet. Evol.">
        <title>Genome-scale phylogeny and comparative genomics of the fungal order Sordariales.</title>
        <authorList>
            <person name="Hensen N."/>
            <person name="Bonometti L."/>
            <person name="Westerberg I."/>
            <person name="Brannstrom I.O."/>
            <person name="Guillou S."/>
            <person name="Cros-Aarteil S."/>
            <person name="Calhoun S."/>
            <person name="Haridas S."/>
            <person name="Kuo A."/>
            <person name="Mondo S."/>
            <person name="Pangilinan J."/>
            <person name="Riley R."/>
            <person name="LaButti K."/>
            <person name="Andreopoulos B."/>
            <person name="Lipzen A."/>
            <person name="Chen C."/>
            <person name="Yan M."/>
            <person name="Daum C."/>
            <person name="Ng V."/>
            <person name="Clum A."/>
            <person name="Steindorff A."/>
            <person name="Ohm R.A."/>
            <person name="Martin F."/>
            <person name="Silar P."/>
            <person name="Natvig D.O."/>
            <person name="Lalanne C."/>
            <person name="Gautier V."/>
            <person name="Ament-Velasquez S.L."/>
            <person name="Kruys A."/>
            <person name="Hutchinson M.I."/>
            <person name="Powell A.J."/>
            <person name="Barry K."/>
            <person name="Miller A.N."/>
            <person name="Grigoriev I.V."/>
            <person name="Debuchy R."/>
            <person name="Gladieux P."/>
            <person name="Hiltunen Thoren M."/>
            <person name="Johannesson H."/>
        </authorList>
    </citation>
    <scope>NUCLEOTIDE SEQUENCE</scope>
    <source>
        <strain evidence="3">CBS 955.72</strain>
    </source>
</reference>
<dbReference type="GO" id="GO:0034063">
    <property type="term" value="P:stress granule assembly"/>
    <property type="evidence" value="ECO:0007669"/>
    <property type="project" value="TreeGrafter"/>
</dbReference>
<evidence type="ECO:0000256" key="1">
    <source>
        <dbReference type="SAM" id="MobiDB-lite"/>
    </source>
</evidence>
<sequence length="1048" mass="113682">MDDRSSTSKPTSSSSPSQSTTPGIKSPTTSRPSYSSKLSDQRGRPSEATASNPTARQPPVQQQQQQQQKAWTSNKNPITGRSQTPQNSFNSQSKQSATSSLREGQRVRITLASGAEFEGTYNNGPESTTCRLTMVQQKKSPNSADITNGAGRSQQSTMSFQRKDIIDARVLAGNPGKADGKALNGSRSSFRTDTAISNTRLGGERALKPWVPESNDDTDGSLDKSNNAGWDQFAENERLFGLKSDYDESIYTTTIDKSHPQYKERMAAAERKAREIERSTAATAHVAEERVMDFVGGADNRDEEEKYSGVRRQDFPPLSSRENKYTPPARRAPTGQATVKGAPVDPAIISSQLKAAPTPAQPVPKAEESKVAAQVSKTPVTPATDVKPAESKPEEKATETKTAESKVDKAVSDVKPVDKTATPARPSAATSRAVTPKETTPAPSATSTVERDVLKSFKSFATQQRLMTEKVRVTKAKADKEVKLIELKNFSNTFKLSTPVPKDLISIIAKDPAKQKQIQEKAMRNAEEIAKQKAAEAAQKEKEAAAAKETQTKVPVEPTPTTAAATTADPRSAARPSAPQQHSNSPSGVPNRHPGPRASYNPQPHYQRYNGNNNRAPPHLAPPTQQTGHLAQRIREQQKMNSPHVGQHAPVQDMRPPPTGPANNADPSFGRRVPSGLQPSFLGNKLNPNSHEFRPNAFAPAFLPAGPSQGSSPRSSVNNIVEAAVPPTPVAGQLIRRKTKAVDIKKCLILSHIETIQPAVPVVGRKGWDDNDGLRPSYDTLPTWRQLQDSEKPDSTMLLTYKEYFERLPLSSAAVATPNPSHSMPQPPHQHQLPFHLQHGANMPPRQSPHLQPMQMHAGQHGHGPHVPFNNGDDHRMMHSNSAQSFASPRMAQVPMAYPPAMGTPGQMQYTQPVMQPYMNPGAPQMGQFRSFSNNPQFMPQQPHHMGTPMMVQPQFMSGPNGMVATGPQVPMYPAHPQFMSTGPVPPQPMAGSNGFPSPGRPVAPVMAHQGSHQGQPAGYGMSPGMPYQQPVYAAQQPQGKFSGQRPQ</sequence>
<dbReference type="InterPro" id="IPR009604">
    <property type="entry name" value="LsmAD_domain"/>
</dbReference>
<dbReference type="GO" id="GO:0010494">
    <property type="term" value="C:cytoplasmic stress granule"/>
    <property type="evidence" value="ECO:0007669"/>
    <property type="project" value="TreeGrafter"/>
</dbReference>
<feature type="region of interest" description="Disordered" evidence="1">
    <location>
        <begin position="989"/>
        <end position="1048"/>
    </location>
</feature>
<feature type="compositionally biased region" description="Low complexity" evidence="1">
    <location>
        <begin position="7"/>
        <end position="22"/>
    </location>
</feature>
<feature type="region of interest" description="Disordered" evidence="1">
    <location>
        <begin position="520"/>
        <end position="693"/>
    </location>
</feature>
<feature type="compositionally biased region" description="Polar residues" evidence="1">
    <location>
        <begin position="69"/>
        <end position="102"/>
    </location>
</feature>
<feature type="region of interest" description="Disordered" evidence="1">
    <location>
        <begin position="208"/>
        <end position="228"/>
    </location>
</feature>
<feature type="compositionally biased region" description="Polar residues" evidence="1">
    <location>
        <begin position="26"/>
        <end position="38"/>
    </location>
</feature>
<name>A0AAJ0H9C1_9PEZI</name>
<dbReference type="SMART" id="SM01272">
    <property type="entry name" value="LsmAD"/>
    <property type="match status" value="1"/>
</dbReference>
<feature type="domain" description="LsmAD" evidence="2">
    <location>
        <begin position="240"/>
        <end position="313"/>
    </location>
</feature>
<dbReference type="InterPro" id="IPR045117">
    <property type="entry name" value="ATXN2-like"/>
</dbReference>
<keyword evidence="4" id="KW-1185">Reference proteome</keyword>
<dbReference type="AlphaFoldDB" id="A0AAJ0H9C1"/>
<feature type="region of interest" description="Disordered" evidence="1">
    <location>
        <begin position="296"/>
        <end position="451"/>
    </location>
</feature>
<dbReference type="Proteomes" id="UP001275084">
    <property type="component" value="Unassembled WGS sequence"/>
</dbReference>
<feature type="region of interest" description="Disordered" evidence="1">
    <location>
        <begin position="1"/>
        <end position="107"/>
    </location>
</feature>
<feature type="compositionally biased region" description="Low complexity" evidence="1">
    <location>
        <begin position="547"/>
        <end position="581"/>
    </location>
</feature>
<feature type="compositionally biased region" description="Basic and acidic residues" evidence="1">
    <location>
        <begin position="387"/>
        <end position="418"/>
    </location>
</feature>
<proteinExistence type="predicted"/>
<accession>A0AAJ0H9C1</accession>
<feature type="compositionally biased region" description="Basic and acidic residues" evidence="1">
    <location>
        <begin position="299"/>
        <end position="314"/>
    </location>
</feature>
<dbReference type="PANTHER" id="PTHR12854:SF7">
    <property type="entry name" value="ATAXIN-2 HOMOLOG"/>
    <property type="match status" value="1"/>
</dbReference>
<feature type="compositionally biased region" description="Polar residues" evidence="1">
    <location>
        <begin position="600"/>
        <end position="615"/>
    </location>
</feature>
<feature type="region of interest" description="Disordered" evidence="1">
    <location>
        <begin position="135"/>
        <end position="160"/>
    </location>
</feature>
<organism evidence="3 4">
    <name type="scientific">Lasiosphaeria hispida</name>
    <dbReference type="NCBI Taxonomy" id="260671"/>
    <lineage>
        <taxon>Eukaryota</taxon>
        <taxon>Fungi</taxon>
        <taxon>Dikarya</taxon>
        <taxon>Ascomycota</taxon>
        <taxon>Pezizomycotina</taxon>
        <taxon>Sordariomycetes</taxon>
        <taxon>Sordariomycetidae</taxon>
        <taxon>Sordariales</taxon>
        <taxon>Lasiosphaeriaceae</taxon>
        <taxon>Lasiosphaeria</taxon>
    </lineage>
</organism>
<feature type="compositionally biased region" description="Polar residues" evidence="1">
    <location>
        <begin position="437"/>
        <end position="448"/>
    </location>
</feature>
<dbReference type="Pfam" id="PF06741">
    <property type="entry name" value="LsmAD"/>
    <property type="match status" value="1"/>
</dbReference>
<evidence type="ECO:0000313" key="4">
    <source>
        <dbReference type="Proteomes" id="UP001275084"/>
    </source>
</evidence>
<evidence type="ECO:0000259" key="2">
    <source>
        <dbReference type="SMART" id="SM01272"/>
    </source>
</evidence>
<feature type="compositionally biased region" description="Basic and acidic residues" evidence="1">
    <location>
        <begin position="520"/>
        <end position="546"/>
    </location>
</feature>
<evidence type="ECO:0000313" key="3">
    <source>
        <dbReference type="EMBL" id="KAK3344197.1"/>
    </source>
</evidence>
<gene>
    <name evidence="3" type="ORF">B0T25DRAFT_573148</name>
</gene>
<dbReference type="PANTHER" id="PTHR12854">
    <property type="entry name" value="ATAXIN 2-RELATED"/>
    <property type="match status" value="1"/>
</dbReference>
<comment type="caution">
    <text evidence="3">The sequence shown here is derived from an EMBL/GenBank/DDBJ whole genome shotgun (WGS) entry which is preliminary data.</text>
</comment>
<reference evidence="3" key="2">
    <citation type="submission" date="2023-06" db="EMBL/GenBank/DDBJ databases">
        <authorList>
            <consortium name="Lawrence Berkeley National Laboratory"/>
            <person name="Haridas S."/>
            <person name="Hensen N."/>
            <person name="Bonometti L."/>
            <person name="Westerberg I."/>
            <person name="Brannstrom I.O."/>
            <person name="Guillou S."/>
            <person name="Cros-Aarteil S."/>
            <person name="Calhoun S."/>
            <person name="Kuo A."/>
            <person name="Mondo S."/>
            <person name="Pangilinan J."/>
            <person name="Riley R."/>
            <person name="Labutti K."/>
            <person name="Andreopoulos B."/>
            <person name="Lipzen A."/>
            <person name="Chen C."/>
            <person name="Yanf M."/>
            <person name="Daum C."/>
            <person name="Ng V."/>
            <person name="Clum A."/>
            <person name="Steindorff A."/>
            <person name="Ohm R."/>
            <person name="Martin F."/>
            <person name="Silar P."/>
            <person name="Natvig D."/>
            <person name="Lalanne C."/>
            <person name="Gautier V."/>
            <person name="Ament-Velasquez S.L."/>
            <person name="Kruys A."/>
            <person name="Hutchinson M.I."/>
            <person name="Powell A.J."/>
            <person name="Barry K."/>
            <person name="Miller A.N."/>
            <person name="Grigoriev I.V."/>
            <person name="Debuchy R."/>
            <person name="Gladieux P."/>
            <person name="Thoren M.H."/>
            <person name="Johannesson H."/>
        </authorList>
    </citation>
    <scope>NUCLEOTIDE SEQUENCE</scope>
    <source>
        <strain evidence="3">CBS 955.72</strain>
    </source>
</reference>